<comment type="caution">
    <text evidence="1">The sequence shown here is derived from an EMBL/GenBank/DDBJ whole genome shotgun (WGS) entry which is preliminary data.</text>
</comment>
<dbReference type="AlphaFoldDB" id="A0AAD9N6W0"/>
<sequence length="147" mass="16493">MKKYLSYSLIQSDKPLQALKQTEKKKKDVVVKAEKHRYSARFDDGKLFYEGDCQSVESTLDDVPISGLFLGSDAKWELGLLEPFPLRCSLVERFLGIGRGGRLRFCPRGAGRSRVSARVRFHRGVSSVLRHGLPLGVLVRLSDVSRG</sequence>
<name>A0AAD9N6W0_9ANNE</name>
<dbReference type="EMBL" id="JAODUP010000186">
    <property type="protein sequence ID" value="KAK2157703.1"/>
    <property type="molecule type" value="Genomic_DNA"/>
</dbReference>
<accession>A0AAD9N6W0</accession>
<keyword evidence="2" id="KW-1185">Reference proteome</keyword>
<proteinExistence type="predicted"/>
<protein>
    <submittedName>
        <fullName evidence="1">Uncharacterized protein</fullName>
    </submittedName>
</protein>
<reference evidence="1" key="1">
    <citation type="journal article" date="2023" name="Mol. Biol. Evol.">
        <title>Third-Generation Sequencing Reveals the Adaptive Role of the Epigenome in Three Deep-Sea Polychaetes.</title>
        <authorList>
            <person name="Perez M."/>
            <person name="Aroh O."/>
            <person name="Sun Y."/>
            <person name="Lan Y."/>
            <person name="Juniper S.K."/>
            <person name="Young C.R."/>
            <person name="Angers B."/>
            <person name="Qian P.Y."/>
        </authorList>
    </citation>
    <scope>NUCLEOTIDE SEQUENCE</scope>
    <source>
        <strain evidence="1">P08H-3</strain>
    </source>
</reference>
<gene>
    <name evidence="1" type="ORF">LSH36_186g02013</name>
</gene>
<evidence type="ECO:0000313" key="1">
    <source>
        <dbReference type="EMBL" id="KAK2157703.1"/>
    </source>
</evidence>
<evidence type="ECO:0000313" key="2">
    <source>
        <dbReference type="Proteomes" id="UP001208570"/>
    </source>
</evidence>
<organism evidence="1 2">
    <name type="scientific">Paralvinella palmiformis</name>
    <dbReference type="NCBI Taxonomy" id="53620"/>
    <lineage>
        <taxon>Eukaryota</taxon>
        <taxon>Metazoa</taxon>
        <taxon>Spiralia</taxon>
        <taxon>Lophotrochozoa</taxon>
        <taxon>Annelida</taxon>
        <taxon>Polychaeta</taxon>
        <taxon>Sedentaria</taxon>
        <taxon>Canalipalpata</taxon>
        <taxon>Terebellida</taxon>
        <taxon>Terebelliformia</taxon>
        <taxon>Alvinellidae</taxon>
        <taxon>Paralvinella</taxon>
    </lineage>
</organism>
<dbReference type="Proteomes" id="UP001208570">
    <property type="component" value="Unassembled WGS sequence"/>
</dbReference>